<dbReference type="EMBL" id="GGFL01011672">
    <property type="protein sequence ID" value="MBW75850.1"/>
    <property type="molecule type" value="Transcribed_RNA"/>
</dbReference>
<reference evidence="1" key="1">
    <citation type="submission" date="2018-01" db="EMBL/GenBank/DDBJ databases">
        <title>An insight into the sialome of Amazonian anophelines.</title>
        <authorList>
            <person name="Ribeiro J.M."/>
            <person name="Scarpassa V."/>
            <person name="Calvo E."/>
        </authorList>
    </citation>
    <scope>NUCLEOTIDE SEQUENCE</scope>
</reference>
<accession>A0A2M4DE28</accession>
<sequence>MSLKVTQAADFLCFLDAVYSLIICFRFAAYATDFELFRVGTYKIVLQMFCGSISNTVDENQQRPRFSCLAGTGSRPQ</sequence>
<protein>
    <submittedName>
        <fullName evidence="1">Putative secreted protein</fullName>
    </submittedName>
</protein>
<proteinExistence type="predicted"/>
<dbReference type="AlphaFoldDB" id="A0A2M4DE28"/>
<organism evidence="1">
    <name type="scientific">Anopheles darlingi</name>
    <name type="common">Mosquito</name>
    <dbReference type="NCBI Taxonomy" id="43151"/>
    <lineage>
        <taxon>Eukaryota</taxon>
        <taxon>Metazoa</taxon>
        <taxon>Ecdysozoa</taxon>
        <taxon>Arthropoda</taxon>
        <taxon>Hexapoda</taxon>
        <taxon>Insecta</taxon>
        <taxon>Pterygota</taxon>
        <taxon>Neoptera</taxon>
        <taxon>Endopterygota</taxon>
        <taxon>Diptera</taxon>
        <taxon>Nematocera</taxon>
        <taxon>Culicoidea</taxon>
        <taxon>Culicidae</taxon>
        <taxon>Anophelinae</taxon>
        <taxon>Anopheles</taxon>
    </lineage>
</organism>
<name>A0A2M4DE28_ANODA</name>
<evidence type="ECO:0000313" key="1">
    <source>
        <dbReference type="EMBL" id="MBW75850.1"/>
    </source>
</evidence>